<proteinExistence type="predicted"/>
<dbReference type="EMBL" id="LGRX02006948">
    <property type="protein sequence ID" value="KAK3275895.1"/>
    <property type="molecule type" value="Genomic_DNA"/>
</dbReference>
<gene>
    <name evidence="2" type="ORF">CYMTET_16003</name>
</gene>
<evidence type="ECO:0000256" key="1">
    <source>
        <dbReference type="SAM" id="MobiDB-lite"/>
    </source>
</evidence>
<feature type="region of interest" description="Disordered" evidence="1">
    <location>
        <begin position="26"/>
        <end position="93"/>
    </location>
</feature>
<name>A0AAE0GDF0_9CHLO</name>
<protein>
    <submittedName>
        <fullName evidence="2">Uncharacterized protein</fullName>
    </submittedName>
</protein>
<keyword evidence="3" id="KW-1185">Reference proteome</keyword>
<dbReference type="Proteomes" id="UP001190700">
    <property type="component" value="Unassembled WGS sequence"/>
</dbReference>
<feature type="compositionally biased region" description="Basic and acidic residues" evidence="1">
    <location>
        <begin position="36"/>
        <end position="69"/>
    </location>
</feature>
<comment type="caution">
    <text evidence="2">The sequence shown here is derived from an EMBL/GenBank/DDBJ whole genome shotgun (WGS) entry which is preliminary data.</text>
</comment>
<evidence type="ECO:0000313" key="2">
    <source>
        <dbReference type="EMBL" id="KAK3275895.1"/>
    </source>
</evidence>
<organism evidence="2 3">
    <name type="scientific">Cymbomonas tetramitiformis</name>
    <dbReference type="NCBI Taxonomy" id="36881"/>
    <lineage>
        <taxon>Eukaryota</taxon>
        <taxon>Viridiplantae</taxon>
        <taxon>Chlorophyta</taxon>
        <taxon>Pyramimonadophyceae</taxon>
        <taxon>Pyramimonadales</taxon>
        <taxon>Pyramimonadaceae</taxon>
        <taxon>Cymbomonas</taxon>
    </lineage>
</organism>
<sequence length="226" mass="25507">MKLDNGIKELAERKTSGMAGYVRYGDIQGNTGKTKNLLDDMRGRRETEANKKQGHVEKTMGHLTGEHGHWPGVSQQDKQHGEVNPDEDIYPGENGQTQIRTEGENSYNYNDKGRPVLHNTRGTSFLAGSAWDMDWKGLGAYQFNSEYEHAELHKAMAHTIAATNQEKPTFGVKPTAEEAIRMDEEGSKADIRWEAVKRWKSTFQEVVIDPETFGSLFGEYSAREKE</sequence>
<accession>A0AAE0GDF0</accession>
<reference evidence="2 3" key="1">
    <citation type="journal article" date="2015" name="Genome Biol. Evol.">
        <title>Comparative Genomics of a Bacterivorous Green Alga Reveals Evolutionary Causalities and Consequences of Phago-Mixotrophic Mode of Nutrition.</title>
        <authorList>
            <person name="Burns J.A."/>
            <person name="Paasch A."/>
            <person name="Narechania A."/>
            <person name="Kim E."/>
        </authorList>
    </citation>
    <scope>NUCLEOTIDE SEQUENCE [LARGE SCALE GENOMIC DNA]</scope>
    <source>
        <strain evidence="2 3">PLY_AMNH</strain>
    </source>
</reference>
<evidence type="ECO:0000313" key="3">
    <source>
        <dbReference type="Proteomes" id="UP001190700"/>
    </source>
</evidence>
<dbReference type="AlphaFoldDB" id="A0AAE0GDF0"/>